<reference evidence="1 2" key="1">
    <citation type="submission" date="2010-09" db="EMBL/GenBank/DDBJ databases">
        <authorList>
            <person name="Weinstock G."/>
            <person name="Sodergren E."/>
            <person name="Clifton S."/>
            <person name="Fulton L."/>
            <person name="Fulton B."/>
            <person name="Courtney L."/>
            <person name="Fronick C."/>
            <person name="Harrison M."/>
            <person name="Strong C."/>
            <person name="Farmer C."/>
            <person name="Delahaunty K."/>
            <person name="Markovic C."/>
            <person name="Hall O."/>
            <person name="Minx P."/>
            <person name="Tomlinson C."/>
            <person name="Mitreva M."/>
            <person name="Hou S."/>
            <person name="Chen J."/>
            <person name="Wollam A."/>
            <person name="Pepin K.H."/>
            <person name="Johnson M."/>
            <person name="Bhonagiri V."/>
            <person name="Zhang X."/>
            <person name="Suruliraj S."/>
            <person name="Warren W."/>
            <person name="Chinwalla A."/>
            <person name="Mardis E.R."/>
            <person name="Wilson R.K."/>
        </authorList>
    </citation>
    <scope>NUCLEOTIDE SEQUENCE [LARGE SCALE GENOMIC DNA]</scope>
    <source>
        <strain evidence="1 2">TX0630</strain>
    </source>
</reference>
<sequence length="70" mass="8171">RDIYRASVKVDGRKTAKEVIQALKAESPAIYTREYQANNGIIEFDIRSVNQEEMNKIVQRLQEIMDTKEK</sequence>
<feature type="non-terminal residue" evidence="1">
    <location>
        <position position="1"/>
    </location>
</feature>
<protein>
    <submittedName>
        <fullName evidence="1">Uncharacterized protein</fullName>
    </submittedName>
</protein>
<comment type="caution">
    <text evidence="1">The sequence shown here is derived from an EMBL/GenBank/DDBJ whole genome shotgun (WGS) entry which is preliminary data.</text>
</comment>
<evidence type="ECO:0000313" key="1">
    <source>
        <dbReference type="EMBL" id="EFU90683.1"/>
    </source>
</evidence>
<dbReference type="Proteomes" id="UP000004933">
    <property type="component" value="Unassembled WGS sequence"/>
</dbReference>
<proteinExistence type="predicted"/>
<dbReference type="EMBL" id="AEBE01000046">
    <property type="protein sequence ID" value="EFU90683.1"/>
    <property type="molecule type" value="Genomic_DNA"/>
</dbReference>
<evidence type="ECO:0000313" key="2">
    <source>
        <dbReference type="Proteomes" id="UP000004933"/>
    </source>
</evidence>
<dbReference type="AlphaFoldDB" id="A0ABC9P6Q7"/>
<gene>
    <name evidence="1" type="ORF">HMPREF9511_01322</name>
</gene>
<accession>A0ABC9P6Q7</accession>
<organism evidence="1 2">
    <name type="scientific">Enterococcus faecalis TX0630</name>
    <dbReference type="NCBI Taxonomy" id="749508"/>
    <lineage>
        <taxon>Bacteria</taxon>
        <taxon>Bacillati</taxon>
        <taxon>Bacillota</taxon>
        <taxon>Bacilli</taxon>
        <taxon>Lactobacillales</taxon>
        <taxon>Enterococcaceae</taxon>
        <taxon>Enterococcus</taxon>
    </lineage>
</organism>
<name>A0ABC9P6Q7_ENTFL</name>